<dbReference type="Proteomes" id="UP001224775">
    <property type="component" value="Unassembled WGS sequence"/>
</dbReference>
<evidence type="ECO:0000259" key="6">
    <source>
        <dbReference type="PROSITE" id="PS50186"/>
    </source>
</evidence>
<accession>A0AAD8YIE4</accession>
<dbReference type="GO" id="GO:0051213">
    <property type="term" value="F:dioxygenase activity"/>
    <property type="evidence" value="ECO:0007669"/>
    <property type="project" value="UniProtKB-KW"/>
</dbReference>
<dbReference type="InterPro" id="IPR000591">
    <property type="entry name" value="DEP_dom"/>
</dbReference>
<dbReference type="Gene3D" id="1.10.8.270">
    <property type="entry name" value="putative rabgap domain of human tbc1 domain family member 14 like domains"/>
    <property type="match status" value="1"/>
</dbReference>
<dbReference type="InterPro" id="IPR006620">
    <property type="entry name" value="Pro_4_hyd_alph"/>
</dbReference>
<dbReference type="Pfam" id="PF00566">
    <property type="entry name" value="RabGAP-TBC"/>
    <property type="match status" value="1"/>
</dbReference>
<evidence type="ECO:0000256" key="4">
    <source>
        <dbReference type="SAM" id="MobiDB-lite"/>
    </source>
</evidence>
<dbReference type="SUPFAM" id="SSF47923">
    <property type="entry name" value="Ypt/Rab-GAP domain of gyp1p"/>
    <property type="match status" value="2"/>
</dbReference>
<dbReference type="FunFam" id="1.10.472.80:FF:000027">
    <property type="entry name" value="GTPase activating protein (Evi5)"/>
    <property type="match status" value="1"/>
</dbReference>
<keyword evidence="8" id="KW-1185">Reference proteome</keyword>
<feature type="region of interest" description="Disordered" evidence="4">
    <location>
        <begin position="108"/>
        <end position="134"/>
    </location>
</feature>
<dbReference type="Gene3D" id="1.10.10.10">
    <property type="entry name" value="Winged helix-like DNA-binding domain superfamily/Winged helix DNA-binding domain"/>
    <property type="match status" value="1"/>
</dbReference>
<feature type="region of interest" description="Disordered" evidence="4">
    <location>
        <begin position="404"/>
        <end position="425"/>
    </location>
</feature>
<evidence type="ECO:0000256" key="3">
    <source>
        <dbReference type="ARBA" id="ARBA00023002"/>
    </source>
</evidence>
<dbReference type="SUPFAM" id="SSF46785">
    <property type="entry name" value="Winged helix' DNA-binding domain"/>
    <property type="match status" value="1"/>
</dbReference>
<dbReference type="GO" id="GO:0005506">
    <property type="term" value="F:iron ion binding"/>
    <property type="evidence" value="ECO:0007669"/>
    <property type="project" value="InterPro"/>
</dbReference>
<dbReference type="PROSITE" id="PS50086">
    <property type="entry name" value="TBC_RABGAP"/>
    <property type="match status" value="1"/>
</dbReference>
<organism evidence="7 8">
    <name type="scientific">Skeletonema marinoi</name>
    <dbReference type="NCBI Taxonomy" id="267567"/>
    <lineage>
        <taxon>Eukaryota</taxon>
        <taxon>Sar</taxon>
        <taxon>Stramenopiles</taxon>
        <taxon>Ochrophyta</taxon>
        <taxon>Bacillariophyta</taxon>
        <taxon>Coscinodiscophyceae</taxon>
        <taxon>Thalassiosirophycidae</taxon>
        <taxon>Thalassiosirales</taxon>
        <taxon>Skeletonemataceae</taxon>
        <taxon>Skeletonema</taxon>
        <taxon>Skeletonema marinoi-dohrnii complex</taxon>
    </lineage>
</organism>
<dbReference type="PANTHER" id="PTHR47219">
    <property type="entry name" value="RAB GTPASE-ACTIVATING PROTEIN 1-LIKE"/>
    <property type="match status" value="1"/>
</dbReference>
<dbReference type="AlphaFoldDB" id="A0AAD8YIE4"/>
<gene>
    <name evidence="7" type="ORF">QTG54_002187</name>
</gene>
<dbReference type="GO" id="GO:0016705">
    <property type="term" value="F:oxidoreductase activity, acting on paired donors, with incorporation or reduction of molecular oxygen"/>
    <property type="evidence" value="ECO:0007669"/>
    <property type="project" value="InterPro"/>
</dbReference>
<evidence type="ECO:0000256" key="2">
    <source>
        <dbReference type="ARBA" id="ARBA00022964"/>
    </source>
</evidence>
<dbReference type="PROSITE" id="PS50186">
    <property type="entry name" value="DEP"/>
    <property type="match status" value="1"/>
</dbReference>
<proteinExistence type="predicted"/>
<dbReference type="PANTHER" id="PTHR47219:SF9">
    <property type="entry name" value="GTPASE ACTIVATING PROTEIN AND CENTROSOME-ASSOCIATED, ISOFORM B"/>
    <property type="match status" value="1"/>
</dbReference>
<dbReference type="GO" id="GO:0035556">
    <property type="term" value="P:intracellular signal transduction"/>
    <property type="evidence" value="ECO:0007669"/>
    <property type="project" value="InterPro"/>
</dbReference>
<comment type="caution">
    <text evidence="7">The sequence shown here is derived from an EMBL/GenBank/DDBJ whole genome shotgun (WGS) entry which is preliminary data.</text>
</comment>
<keyword evidence="3" id="KW-0560">Oxidoreductase</keyword>
<dbReference type="SMART" id="SM00049">
    <property type="entry name" value="DEP"/>
    <property type="match status" value="1"/>
</dbReference>
<name>A0AAD8YIE4_9STRA</name>
<dbReference type="InterPro" id="IPR000195">
    <property type="entry name" value="Rab-GAP-TBC_dom"/>
</dbReference>
<protein>
    <submittedName>
        <fullName evidence="7">TBC domain-containing protein</fullName>
    </submittedName>
</protein>
<feature type="domain" description="DEP" evidence="6">
    <location>
        <begin position="17"/>
        <end position="107"/>
    </location>
</feature>
<dbReference type="InterPro" id="IPR044862">
    <property type="entry name" value="Pro_4_hyd_alph_FE2OG_OXY"/>
</dbReference>
<dbReference type="Pfam" id="PF13640">
    <property type="entry name" value="2OG-FeII_Oxy_3"/>
    <property type="match status" value="1"/>
</dbReference>
<evidence type="ECO:0000313" key="8">
    <source>
        <dbReference type="Proteomes" id="UP001224775"/>
    </source>
</evidence>
<dbReference type="GO" id="GO:0031418">
    <property type="term" value="F:L-ascorbic acid binding"/>
    <property type="evidence" value="ECO:0007669"/>
    <property type="project" value="InterPro"/>
</dbReference>
<feature type="compositionally biased region" description="Polar residues" evidence="4">
    <location>
        <begin position="337"/>
        <end position="350"/>
    </location>
</feature>
<feature type="region of interest" description="Disordered" evidence="4">
    <location>
        <begin position="630"/>
        <end position="661"/>
    </location>
</feature>
<feature type="region of interest" description="Disordered" evidence="4">
    <location>
        <begin position="154"/>
        <end position="174"/>
    </location>
</feature>
<dbReference type="GO" id="GO:0005096">
    <property type="term" value="F:GTPase activator activity"/>
    <property type="evidence" value="ECO:0007669"/>
    <property type="project" value="TreeGrafter"/>
</dbReference>
<evidence type="ECO:0000259" key="5">
    <source>
        <dbReference type="PROSITE" id="PS50086"/>
    </source>
</evidence>
<keyword evidence="2" id="KW-0223">Dioxygenase</keyword>
<sequence length="920" mass="105027">MDEEEHLDQLISISTLLQNYIPLQDRTHKQKLYPSCFIASEALDLLMKHGEVESREEAVDCLNTLMTTGVPNDDYNGGVEVVLFEHVRKSRRGREFEDDDELYQFVDHTDDQDDQESSSNNNSDVTSEKAASEDEDLPIMDKYGFLIDDQKRFKEVESSHHSEESNQSEQDGTTVPLEQWQELFDKATSSKGNKLPTKLHDKIKHSTRRGLPDSLRRRAWTVFTGVDQIMSQSKGQYKMLLKQADFEWSQWIRRSSMNSTNGGSSGTNNSVSELSGLTTDNDPDNQLEEYQNKRPSHVVLEQIERDICRTFPNHFLFQTIRDDEEDDMEKTGGQGGDTANNEIEPSNSVDVSEGENSVADEIKRELNSMVERMNGGSSTILTKSTMLIDVNGISVAKIDGENDNNAADVDSNSMTIPSTSKLSERGDGQGALRRILRAYSQYDNEVGYCQGMNFIVAMFLTFLSEEESFWLLVVVMNEDRYMLRALYGEDMSGTHEILYIADKLMKQFVPKLWKHLEREGIHNSMFVTQWLLTLYTSSFPFDLVSRVWDSFLVEGWKVIYRVMLGLLKHAEPTLLEMPFEQILMFLREFPTMIHGQTIMRESLQIGLKRRHVQKHVNAWRVANPTEAGATKNVFSRKDSNSSWTNDSNNSDGNDQSKKAKSKSKFLIPNAFRKKAEKDIVVEDLGPKLLPIVGSTKFAVLIHNALTPDECKQLIERAEKGGFDDASIYDRRSNRIHRKCQRWYEDDTALAADWYERILNALDDTAFEYKIRNAPWMGRRYNATALPIRSVGINERLRVLKYSQGEYFGSHCDTKFVRGPNYGDEAGETSHVSVQVYLNDRFKGGQTRFHGGGRHFDVKPKTGSILIFDHNLLHQGAVIKAGKKYVVRTDVMYRKMRTRGDEMSSLSGLPDVVGLDLRQTL</sequence>
<feature type="compositionally biased region" description="Basic and acidic residues" evidence="4">
    <location>
        <begin position="154"/>
        <end position="164"/>
    </location>
</feature>
<evidence type="ECO:0000256" key="1">
    <source>
        <dbReference type="ARBA" id="ARBA00001961"/>
    </source>
</evidence>
<feature type="domain" description="Rab-GAP TBC" evidence="5">
    <location>
        <begin position="210"/>
        <end position="555"/>
    </location>
</feature>
<dbReference type="Gene3D" id="1.10.472.80">
    <property type="entry name" value="Ypt/Rab-GAP domain of gyp1p, domain 3"/>
    <property type="match status" value="1"/>
</dbReference>
<feature type="region of interest" description="Disordered" evidence="4">
    <location>
        <begin position="323"/>
        <end position="356"/>
    </location>
</feature>
<dbReference type="GO" id="GO:0031267">
    <property type="term" value="F:small GTPase binding"/>
    <property type="evidence" value="ECO:0007669"/>
    <property type="project" value="TreeGrafter"/>
</dbReference>
<dbReference type="InterPro" id="IPR035969">
    <property type="entry name" value="Rab-GAP_TBC_sf"/>
</dbReference>
<evidence type="ECO:0000313" key="7">
    <source>
        <dbReference type="EMBL" id="KAK1746843.1"/>
    </source>
</evidence>
<dbReference type="InterPro" id="IPR036390">
    <property type="entry name" value="WH_DNA-bd_sf"/>
</dbReference>
<feature type="compositionally biased region" description="Low complexity" evidence="4">
    <location>
        <begin position="640"/>
        <end position="653"/>
    </location>
</feature>
<comment type="cofactor">
    <cofactor evidence="1">
        <name>L-ascorbate</name>
        <dbReference type="ChEBI" id="CHEBI:38290"/>
    </cofactor>
</comment>
<feature type="region of interest" description="Disordered" evidence="4">
    <location>
        <begin position="257"/>
        <end position="286"/>
    </location>
</feature>
<dbReference type="CDD" id="cd04371">
    <property type="entry name" value="DEP"/>
    <property type="match status" value="1"/>
</dbReference>
<dbReference type="Gene3D" id="2.60.120.620">
    <property type="entry name" value="q2cbj1_9rhob like domain"/>
    <property type="match status" value="1"/>
</dbReference>
<dbReference type="Pfam" id="PF00610">
    <property type="entry name" value="DEP"/>
    <property type="match status" value="1"/>
</dbReference>
<feature type="compositionally biased region" description="Low complexity" evidence="4">
    <location>
        <begin position="404"/>
        <end position="413"/>
    </location>
</feature>
<dbReference type="EMBL" id="JATAAI010000003">
    <property type="protein sequence ID" value="KAK1746843.1"/>
    <property type="molecule type" value="Genomic_DNA"/>
</dbReference>
<reference evidence="7" key="1">
    <citation type="submission" date="2023-06" db="EMBL/GenBank/DDBJ databases">
        <title>Survivors Of The Sea: Transcriptome response of Skeletonema marinoi to long-term dormancy.</title>
        <authorList>
            <person name="Pinder M.I.M."/>
            <person name="Kourtchenko O."/>
            <person name="Robertson E.K."/>
            <person name="Larsson T."/>
            <person name="Maumus F."/>
            <person name="Osuna-Cruz C.M."/>
            <person name="Vancaester E."/>
            <person name="Stenow R."/>
            <person name="Vandepoele K."/>
            <person name="Ploug H."/>
            <person name="Bruchert V."/>
            <person name="Godhe A."/>
            <person name="Topel M."/>
        </authorList>
    </citation>
    <scope>NUCLEOTIDE SEQUENCE</scope>
    <source>
        <strain evidence="7">R05AC</strain>
    </source>
</reference>
<dbReference type="InterPro" id="IPR050302">
    <property type="entry name" value="Rab_GAP_TBC_domain"/>
</dbReference>
<dbReference type="SMART" id="SM00702">
    <property type="entry name" value="P4Hc"/>
    <property type="match status" value="1"/>
</dbReference>
<dbReference type="InterPro" id="IPR036388">
    <property type="entry name" value="WH-like_DNA-bd_sf"/>
</dbReference>
<dbReference type="SMART" id="SM00164">
    <property type="entry name" value="TBC"/>
    <property type="match status" value="1"/>
</dbReference>
<feature type="compositionally biased region" description="Low complexity" evidence="4">
    <location>
        <begin position="257"/>
        <end position="272"/>
    </location>
</feature>